<organism evidence="5 6">
    <name type="scientific">Fusarium sarcochroum</name>
    <dbReference type="NCBI Taxonomy" id="1208366"/>
    <lineage>
        <taxon>Eukaryota</taxon>
        <taxon>Fungi</taxon>
        <taxon>Dikarya</taxon>
        <taxon>Ascomycota</taxon>
        <taxon>Pezizomycotina</taxon>
        <taxon>Sordariomycetes</taxon>
        <taxon>Hypocreomycetidae</taxon>
        <taxon>Hypocreales</taxon>
        <taxon>Nectriaceae</taxon>
        <taxon>Fusarium</taxon>
        <taxon>Fusarium lateritium species complex</taxon>
    </lineage>
</organism>
<keyword evidence="1 3" id="KW-0238">DNA-binding</keyword>
<dbReference type="Pfam" id="PF00505">
    <property type="entry name" value="HMG_box"/>
    <property type="match status" value="1"/>
</dbReference>
<reference evidence="5" key="2">
    <citation type="submission" date="2020-05" db="EMBL/GenBank/DDBJ databases">
        <authorList>
            <person name="Kim H.-S."/>
            <person name="Proctor R.H."/>
            <person name="Brown D.W."/>
        </authorList>
    </citation>
    <scope>NUCLEOTIDE SEQUENCE</scope>
    <source>
        <strain evidence="5">NRRL 20472</strain>
    </source>
</reference>
<protein>
    <recommendedName>
        <fullName evidence="4">HMG box domain-containing protein</fullName>
    </recommendedName>
</protein>
<dbReference type="GO" id="GO:0000978">
    <property type="term" value="F:RNA polymerase II cis-regulatory region sequence-specific DNA binding"/>
    <property type="evidence" value="ECO:0007669"/>
    <property type="project" value="TreeGrafter"/>
</dbReference>
<dbReference type="AlphaFoldDB" id="A0A8H4TXU4"/>
<proteinExistence type="predicted"/>
<name>A0A8H4TXU4_9HYPO</name>
<dbReference type="PANTHER" id="PTHR10270:SF161">
    <property type="entry name" value="SEX-DETERMINING REGION Y PROTEIN"/>
    <property type="match status" value="1"/>
</dbReference>
<dbReference type="GO" id="GO:0030154">
    <property type="term" value="P:cell differentiation"/>
    <property type="evidence" value="ECO:0007669"/>
    <property type="project" value="TreeGrafter"/>
</dbReference>
<evidence type="ECO:0000256" key="3">
    <source>
        <dbReference type="PROSITE-ProRule" id="PRU00267"/>
    </source>
</evidence>
<dbReference type="GO" id="GO:0005634">
    <property type="term" value="C:nucleus"/>
    <property type="evidence" value="ECO:0007669"/>
    <property type="project" value="UniProtKB-UniRule"/>
</dbReference>
<feature type="domain" description="HMG box" evidence="4">
    <location>
        <begin position="121"/>
        <end position="189"/>
    </location>
</feature>
<evidence type="ECO:0000256" key="2">
    <source>
        <dbReference type="ARBA" id="ARBA00023163"/>
    </source>
</evidence>
<dbReference type="PROSITE" id="PS50118">
    <property type="entry name" value="HMG_BOX_2"/>
    <property type="match status" value="1"/>
</dbReference>
<evidence type="ECO:0000259" key="4">
    <source>
        <dbReference type="PROSITE" id="PS50118"/>
    </source>
</evidence>
<gene>
    <name evidence="5" type="ORF">FSARC_6227</name>
</gene>
<dbReference type="InterPro" id="IPR009071">
    <property type="entry name" value="HMG_box_dom"/>
</dbReference>
<keyword evidence="2" id="KW-0804">Transcription</keyword>
<dbReference type="CDD" id="cd01389">
    <property type="entry name" value="HMG-box_ROX1-like"/>
    <property type="match status" value="1"/>
</dbReference>
<keyword evidence="3" id="KW-0539">Nucleus</keyword>
<dbReference type="SMART" id="SM00398">
    <property type="entry name" value="HMG"/>
    <property type="match status" value="1"/>
</dbReference>
<dbReference type="OrthoDB" id="6247875at2759"/>
<dbReference type="InterPro" id="IPR050140">
    <property type="entry name" value="SRY-related_HMG-box_TF-like"/>
</dbReference>
<accession>A0A8H4TXU4</accession>
<dbReference type="GO" id="GO:0001228">
    <property type="term" value="F:DNA-binding transcription activator activity, RNA polymerase II-specific"/>
    <property type="evidence" value="ECO:0007669"/>
    <property type="project" value="TreeGrafter"/>
</dbReference>
<dbReference type="Gene3D" id="1.10.30.10">
    <property type="entry name" value="High mobility group box domain"/>
    <property type="match status" value="1"/>
</dbReference>
<feature type="DNA-binding region" description="HMG box" evidence="3">
    <location>
        <begin position="121"/>
        <end position="189"/>
    </location>
</feature>
<dbReference type="InterPro" id="IPR036910">
    <property type="entry name" value="HMG_box_dom_sf"/>
</dbReference>
<evidence type="ECO:0000313" key="6">
    <source>
        <dbReference type="Proteomes" id="UP000622797"/>
    </source>
</evidence>
<evidence type="ECO:0000313" key="5">
    <source>
        <dbReference type="EMBL" id="KAF4966027.1"/>
    </source>
</evidence>
<dbReference type="EMBL" id="JABEXW010000309">
    <property type="protein sequence ID" value="KAF4966027.1"/>
    <property type="molecule type" value="Genomic_DNA"/>
</dbReference>
<reference evidence="5" key="1">
    <citation type="journal article" date="2020" name="BMC Genomics">
        <title>Correction to: Identification and distribution of gene clusters required for synthesis of sphingolipid metabolism inhibitors in diverse species of the filamentous fungus Fusarium.</title>
        <authorList>
            <person name="Kim H.S."/>
            <person name="Lohmar J.M."/>
            <person name="Busman M."/>
            <person name="Brown D.W."/>
            <person name="Naumann T.A."/>
            <person name="Divon H.H."/>
            <person name="Lysoe E."/>
            <person name="Uhlig S."/>
            <person name="Proctor R.H."/>
        </authorList>
    </citation>
    <scope>NUCLEOTIDE SEQUENCE</scope>
    <source>
        <strain evidence="5">NRRL 20472</strain>
    </source>
</reference>
<dbReference type="PANTHER" id="PTHR10270">
    <property type="entry name" value="SOX TRANSCRIPTION FACTOR"/>
    <property type="match status" value="1"/>
</dbReference>
<comment type="caution">
    <text evidence="5">The sequence shown here is derived from an EMBL/GenBank/DDBJ whole genome shotgun (WGS) entry which is preliminary data.</text>
</comment>
<sequence length="213" mass="24459">MAESFQDGLLSGPMGVRMPPEAEVLFTFVYSQAQSDIHAFLPDTMKISLVLHIADNFSRRVEQPVKVFHDEQRSKYRLCPIPMDIAPDTSTYGRFCFTRDKSTPVKVSAEDPTVGEGGRRIPRPRNCWILYRQAKSQEITNRNEGITAPELSAIIARMWDNEPPVVQVYWQKLAEREEANHRRRYPGYRYGDRNDDSFGNSFGVSEVIDQELV</sequence>
<keyword evidence="6" id="KW-1185">Reference proteome</keyword>
<dbReference type="Proteomes" id="UP000622797">
    <property type="component" value="Unassembled WGS sequence"/>
</dbReference>
<evidence type="ECO:0000256" key="1">
    <source>
        <dbReference type="ARBA" id="ARBA00023125"/>
    </source>
</evidence>
<dbReference type="SUPFAM" id="SSF47095">
    <property type="entry name" value="HMG-box"/>
    <property type="match status" value="1"/>
</dbReference>